<dbReference type="Gene3D" id="3.40.50.2300">
    <property type="match status" value="1"/>
</dbReference>
<dbReference type="SUPFAM" id="SSF47384">
    <property type="entry name" value="Homodimeric domain of signal transducing histidine kinase"/>
    <property type="match status" value="1"/>
</dbReference>
<proteinExistence type="predicted"/>
<dbReference type="PANTHER" id="PTHR45339">
    <property type="entry name" value="HYBRID SIGNAL TRANSDUCTION HISTIDINE KINASE J"/>
    <property type="match status" value="1"/>
</dbReference>
<feature type="transmembrane region" description="Helical" evidence="6">
    <location>
        <begin position="131"/>
        <end position="152"/>
    </location>
</feature>
<keyword evidence="3 5" id="KW-0597">Phosphoprotein</keyword>
<evidence type="ECO:0000256" key="6">
    <source>
        <dbReference type="SAM" id="Phobius"/>
    </source>
</evidence>
<dbReference type="Gene3D" id="3.30.565.10">
    <property type="entry name" value="Histidine kinase-like ATPase, C-terminal domain"/>
    <property type="match status" value="1"/>
</dbReference>
<dbReference type="InterPro" id="IPR001789">
    <property type="entry name" value="Sig_transdc_resp-reg_receiver"/>
</dbReference>
<dbReference type="PROSITE" id="PS50109">
    <property type="entry name" value="HIS_KIN"/>
    <property type="match status" value="1"/>
</dbReference>
<sequence length="557" mass="63837">MVASILASLNAIGMLNFYGYSFFSYFGFIIAAIFILCYVINQRGYHLLAKSIVLLIFNFAVINISSTQGEGSGSVLLYFPLMSLYFLLLEWKELRWIFFWCLVSVIGFLLLELSDYQILKFGDFEKPEPKLVFLFNLCLTLLGQFIVMFVFIKVTGELESNMQTKTDELRRTLHHLVDEKEKAEKAAQSRSLFLSSMSHEMRTPLHSILGYTNLILEEDVSPEQREILSLIEFSSRNLLVLINDILEFNKLEAGKISIDHLPFDFPLLLQKIHSSLKLQADEKNLEFHLELSEAIPRQLKGDPSKLTQILFNLLSNAIKFTEKGVISFKIEVKKRWESFICLEFSIADTGIGIPKEQHDLIFEQFTQADASISRKFGGTGLGLSITKKILDLFQSQIHLESEPGKGSKFTFQLNFPVVDTETNLWEEVETKEVILPNIQKPILVVDDNEMNLRLVSQFFKKWKFPFLVAKSGESAYEIAKAEDLSLILMDLQMPGWDGFYTTQKIKETKPEVPVLALTADVNEDALQKVKDSGFLDIIYKPFQPKEFQNILLQYLTK</sequence>
<reference evidence="9 10" key="1">
    <citation type="submission" date="2018-02" db="EMBL/GenBank/DDBJ databases">
        <title>Novel Leptospira species isolated from soil and water in Japan.</title>
        <authorList>
            <person name="Nakao R."/>
            <person name="Masuzawa T."/>
        </authorList>
    </citation>
    <scope>NUCLEOTIDE SEQUENCE [LARGE SCALE GENOMIC DNA]</scope>
    <source>
        <strain evidence="9 10">YH101</strain>
    </source>
</reference>
<dbReference type="InterPro" id="IPR004358">
    <property type="entry name" value="Sig_transdc_His_kin-like_C"/>
</dbReference>
<comment type="catalytic activity">
    <reaction evidence="1">
        <text>ATP + protein L-histidine = ADP + protein N-phospho-L-histidine.</text>
        <dbReference type="EC" id="2.7.13.3"/>
    </reaction>
</comment>
<evidence type="ECO:0000256" key="3">
    <source>
        <dbReference type="ARBA" id="ARBA00022553"/>
    </source>
</evidence>
<dbReference type="EMBL" id="BFBB01000004">
    <property type="protein sequence ID" value="GBF50340.1"/>
    <property type="molecule type" value="Genomic_DNA"/>
</dbReference>
<keyword evidence="6" id="KW-0472">Membrane</keyword>
<feature type="transmembrane region" description="Helical" evidence="6">
    <location>
        <begin position="96"/>
        <end position="119"/>
    </location>
</feature>
<dbReference type="InterPro" id="IPR011006">
    <property type="entry name" value="CheY-like_superfamily"/>
</dbReference>
<dbReference type="Proteomes" id="UP000245133">
    <property type="component" value="Unassembled WGS sequence"/>
</dbReference>
<organism evidence="9 10">
    <name type="scientific">Leptospira ryugenii</name>
    <dbReference type="NCBI Taxonomy" id="1917863"/>
    <lineage>
        <taxon>Bacteria</taxon>
        <taxon>Pseudomonadati</taxon>
        <taxon>Spirochaetota</taxon>
        <taxon>Spirochaetia</taxon>
        <taxon>Leptospirales</taxon>
        <taxon>Leptospiraceae</taxon>
        <taxon>Leptospira</taxon>
    </lineage>
</organism>
<accession>A0A2P2E0D5</accession>
<feature type="domain" description="Histidine kinase" evidence="7">
    <location>
        <begin position="196"/>
        <end position="417"/>
    </location>
</feature>
<evidence type="ECO:0000259" key="8">
    <source>
        <dbReference type="PROSITE" id="PS50110"/>
    </source>
</evidence>
<dbReference type="SUPFAM" id="SSF55874">
    <property type="entry name" value="ATPase domain of HSP90 chaperone/DNA topoisomerase II/histidine kinase"/>
    <property type="match status" value="1"/>
</dbReference>
<dbReference type="PRINTS" id="PR00344">
    <property type="entry name" value="BCTRLSENSOR"/>
</dbReference>
<dbReference type="Pfam" id="PF00512">
    <property type="entry name" value="HisKA"/>
    <property type="match status" value="1"/>
</dbReference>
<dbReference type="InterPro" id="IPR036890">
    <property type="entry name" value="HATPase_C_sf"/>
</dbReference>
<dbReference type="SUPFAM" id="SSF52172">
    <property type="entry name" value="CheY-like"/>
    <property type="match status" value="1"/>
</dbReference>
<feature type="transmembrane region" description="Helical" evidence="6">
    <location>
        <begin position="20"/>
        <end position="40"/>
    </location>
</feature>
<dbReference type="PANTHER" id="PTHR45339:SF1">
    <property type="entry name" value="HYBRID SIGNAL TRANSDUCTION HISTIDINE KINASE J"/>
    <property type="match status" value="1"/>
</dbReference>
<dbReference type="FunFam" id="3.30.565.10:FF:000010">
    <property type="entry name" value="Sensor histidine kinase RcsC"/>
    <property type="match status" value="1"/>
</dbReference>
<evidence type="ECO:0000256" key="5">
    <source>
        <dbReference type="PROSITE-ProRule" id="PRU00169"/>
    </source>
</evidence>
<keyword evidence="10" id="KW-1185">Reference proteome</keyword>
<evidence type="ECO:0000259" key="7">
    <source>
        <dbReference type="PROSITE" id="PS50109"/>
    </source>
</evidence>
<evidence type="ECO:0000313" key="10">
    <source>
        <dbReference type="Proteomes" id="UP000245133"/>
    </source>
</evidence>
<dbReference type="InterPro" id="IPR003661">
    <property type="entry name" value="HisK_dim/P_dom"/>
</dbReference>
<protein>
    <recommendedName>
        <fullName evidence="2">histidine kinase</fullName>
        <ecNumber evidence="2">2.7.13.3</ecNumber>
    </recommendedName>
</protein>
<feature type="transmembrane region" description="Helical" evidence="6">
    <location>
        <begin position="71"/>
        <end position="89"/>
    </location>
</feature>
<dbReference type="SMART" id="SM00387">
    <property type="entry name" value="HATPase_c"/>
    <property type="match status" value="1"/>
</dbReference>
<dbReference type="CDD" id="cd17546">
    <property type="entry name" value="REC_hyHK_CKI1_RcsC-like"/>
    <property type="match status" value="1"/>
</dbReference>
<dbReference type="CDD" id="cd16922">
    <property type="entry name" value="HATPase_EvgS-ArcB-TorS-like"/>
    <property type="match status" value="1"/>
</dbReference>
<gene>
    <name evidence="9" type="primary">arcB</name>
    <name evidence="9" type="ORF">LPTSP4_18650</name>
</gene>
<dbReference type="InterPro" id="IPR036097">
    <property type="entry name" value="HisK_dim/P_sf"/>
</dbReference>
<evidence type="ECO:0000313" key="9">
    <source>
        <dbReference type="EMBL" id="GBF50340.1"/>
    </source>
</evidence>
<name>A0A2P2E0D5_9LEPT</name>
<keyword evidence="6" id="KW-1133">Transmembrane helix</keyword>
<evidence type="ECO:0000256" key="4">
    <source>
        <dbReference type="ARBA" id="ARBA00023012"/>
    </source>
</evidence>
<dbReference type="GO" id="GO:0000155">
    <property type="term" value="F:phosphorelay sensor kinase activity"/>
    <property type="evidence" value="ECO:0007669"/>
    <property type="project" value="InterPro"/>
</dbReference>
<keyword evidence="6" id="KW-0812">Transmembrane</keyword>
<evidence type="ECO:0000256" key="2">
    <source>
        <dbReference type="ARBA" id="ARBA00012438"/>
    </source>
</evidence>
<dbReference type="SMART" id="SM00448">
    <property type="entry name" value="REC"/>
    <property type="match status" value="1"/>
</dbReference>
<dbReference type="InterPro" id="IPR005467">
    <property type="entry name" value="His_kinase_dom"/>
</dbReference>
<feature type="modified residue" description="4-aspartylphosphate" evidence="5">
    <location>
        <position position="490"/>
    </location>
</feature>
<dbReference type="PROSITE" id="PS50110">
    <property type="entry name" value="RESPONSE_REGULATORY"/>
    <property type="match status" value="1"/>
</dbReference>
<dbReference type="InterPro" id="IPR003594">
    <property type="entry name" value="HATPase_dom"/>
</dbReference>
<dbReference type="Pfam" id="PF02518">
    <property type="entry name" value="HATPase_c"/>
    <property type="match status" value="1"/>
</dbReference>
<comment type="caution">
    <text evidence="9">The sequence shown here is derived from an EMBL/GenBank/DDBJ whole genome shotgun (WGS) entry which is preliminary data.</text>
</comment>
<feature type="domain" description="Response regulatory" evidence="8">
    <location>
        <begin position="441"/>
        <end position="555"/>
    </location>
</feature>
<dbReference type="EC" id="2.7.13.3" evidence="2"/>
<feature type="transmembrane region" description="Helical" evidence="6">
    <location>
        <begin position="47"/>
        <end position="65"/>
    </location>
</feature>
<evidence type="ECO:0000256" key="1">
    <source>
        <dbReference type="ARBA" id="ARBA00000085"/>
    </source>
</evidence>
<dbReference type="CDD" id="cd00082">
    <property type="entry name" value="HisKA"/>
    <property type="match status" value="1"/>
</dbReference>
<dbReference type="Pfam" id="PF00072">
    <property type="entry name" value="Response_reg"/>
    <property type="match status" value="1"/>
</dbReference>
<dbReference type="Gene3D" id="1.10.287.130">
    <property type="match status" value="1"/>
</dbReference>
<keyword evidence="4" id="KW-0902">Two-component regulatory system</keyword>
<dbReference type="SMART" id="SM00388">
    <property type="entry name" value="HisKA"/>
    <property type="match status" value="1"/>
</dbReference>
<dbReference type="AlphaFoldDB" id="A0A2P2E0D5"/>